<evidence type="ECO:0000256" key="1">
    <source>
        <dbReference type="SAM" id="MobiDB-lite"/>
    </source>
</evidence>
<name>A0A1X1ZGJ0_9MYCO</name>
<evidence type="ECO:0000313" key="4">
    <source>
        <dbReference type="EMBL" id="ORW22436.1"/>
    </source>
</evidence>
<dbReference type="Pfam" id="PF02470">
    <property type="entry name" value="MlaD"/>
    <property type="match status" value="1"/>
</dbReference>
<feature type="compositionally biased region" description="Pro residues" evidence="1">
    <location>
        <begin position="383"/>
        <end position="400"/>
    </location>
</feature>
<proteinExistence type="predicted"/>
<accession>A0A1X1ZGJ0</accession>
<dbReference type="InterPro" id="IPR003399">
    <property type="entry name" value="Mce/MlaD"/>
</dbReference>
<dbReference type="InterPro" id="IPR024516">
    <property type="entry name" value="Mce_C"/>
</dbReference>
<dbReference type="EMBL" id="LQPJ01000113">
    <property type="protein sequence ID" value="ORW22436.1"/>
    <property type="molecule type" value="Genomic_DNA"/>
</dbReference>
<gene>
    <name evidence="4" type="ORF">AWC19_13175</name>
</gene>
<dbReference type="Pfam" id="PF11887">
    <property type="entry name" value="Mce4_CUP1"/>
    <property type="match status" value="1"/>
</dbReference>
<dbReference type="GO" id="GO:0005576">
    <property type="term" value="C:extracellular region"/>
    <property type="evidence" value="ECO:0007669"/>
    <property type="project" value="TreeGrafter"/>
</dbReference>
<evidence type="ECO:0000259" key="2">
    <source>
        <dbReference type="Pfam" id="PF02470"/>
    </source>
</evidence>
<dbReference type="InterPro" id="IPR005693">
    <property type="entry name" value="Mce"/>
</dbReference>
<organism evidence="4 5">
    <name type="scientific">Mycobacterium palustre</name>
    <dbReference type="NCBI Taxonomy" id="153971"/>
    <lineage>
        <taxon>Bacteria</taxon>
        <taxon>Bacillati</taxon>
        <taxon>Actinomycetota</taxon>
        <taxon>Actinomycetes</taxon>
        <taxon>Mycobacteriales</taxon>
        <taxon>Mycobacteriaceae</taxon>
        <taxon>Mycobacterium</taxon>
        <taxon>Mycobacterium simiae complex</taxon>
    </lineage>
</organism>
<reference evidence="4 5" key="1">
    <citation type="submission" date="2016-01" db="EMBL/GenBank/DDBJ databases">
        <title>The new phylogeny of the genus Mycobacterium.</title>
        <authorList>
            <person name="Tarcisio F."/>
            <person name="Conor M."/>
            <person name="Antonella G."/>
            <person name="Elisabetta G."/>
            <person name="Giulia F.S."/>
            <person name="Sara T."/>
            <person name="Anna F."/>
            <person name="Clotilde B."/>
            <person name="Roberto B."/>
            <person name="Veronica D.S."/>
            <person name="Fabio R."/>
            <person name="Monica P."/>
            <person name="Olivier J."/>
            <person name="Enrico T."/>
            <person name="Nicola S."/>
        </authorList>
    </citation>
    <scope>NUCLEOTIDE SEQUENCE [LARGE SCALE GENOMIC DNA]</scope>
    <source>
        <strain evidence="4 5">DSM 44572</strain>
    </source>
</reference>
<feature type="domain" description="Mce/MlaD" evidence="2">
    <location>
        <begin position="26"/>
        <end position="99"/>
    </location>
</feature>
<protein>
    <submittedName>
        <fullName evidence="4">Mammalian cell entry protein</fullName>
    </submittedName>
</protein>
<dbReference type="PANTHER" id="PTHR33371">
    <property type="entry name" value="INTERMEMBRANE PHOSPHOLIPID TRANSPORT SYSTEM BINDING PROTEIN MLAD-RELATED"/>
    <property type="match status" value="1"/>
</dbReference>
<dbReference type="AlphaFoldDB" id="A0A1X1ZGJ0"/>
<dbReference type="NCBIfam" id="TIGR00996">
    <property type="entry name" value="Mtu_fam_mce"/>
    <property type="match status" value="1"/>
</dbReference>
<sequence>MIAVLSVVLIAGIVEVIRGQSVAARTRITAYFNNSNGIYPGDDVLILGVKVGKIDKIEPQPTRAKISFWVNDKYKVPANARAVIISPQLVTARAIQLTPAYTTGPALADNAVIPQSRTAVPVEFDDLRKQLQKVSDALQPTQPDGTSPLGKLINTAANNLRGQGQNIRDATLELSRALSALGDHSDDIFSSAKNLATLVSALQSSADLMRQLNVNLASVTGALANDPDEIGQAVADIDATTADLGRFIADNKEALGTTSDKLTSVTNMMVASLDEVKQILHVAPNVAQNVSNIFYPAHGSLTGILAVNQFSNTIGFICGAVQAASRLNADQSSKLCAQYLAPIIKNRQYSYLPLGINPVVGAMARPNELTYSEDWLRPDHRPSPPAAAPAPDSPPPPPELPVASPVNTPVQPTKPADGLPGLMVPPAGGTP</sequence>
<comment type="caution">
    <text evidence="4">The sequence shown here is derived from an EMBL/GenBank/DDBJ whole genome shotgun (WGS) entry which is preliminary data.</text>
</comment>
<dbReference type="InterPro" id="IPR052336">
    <property type="entry name" value="MlaD_Phospholipid_Transporter"/>
</dbReference>
<dbReference type="PANTHER" id="PTHR33371:SF4">
    <property type="entry name" value="INTERMEMBRANE PHOSPHOLIPID TRANSPORT SYSTEM BINDING PROTEIN MLAD"/>
    <property type="match status" value="1"/>
</dbReference>
<dbReference type="Proteomes" id="UP000193529">
    <property type="component" value="Unassembled WGS sequence"/>
</dbReference>
<evidence type="ECO:0000313" key="5">
    <source>
        <dbReference type="Proteomes" id="UP000193529"/>
    </source>
</evidence>
<keyword evidence="5" id="KW-1185">Reference proteome</keyword>
<feature type="domain" description="Mammalian cell entry C-terminal" evidence="3">
    <location>
        <begin position="106"/>
        <end position="291"/>
    </location>
</feature>
<feature type="region of interest" description="Disordered" evidence="1">
    <location>
        <begin position="374"/>
        <end position="431"/>
    </location>
</feature>
<dbReference type="STRING" id="153971.AWC19_13175"/>
<evidence type="ECO:0000259" key="3">
    <source>
        <dbReference type="Pfam" id="PF11887"/>
    </source>
</evidence>